<feature type="transmembrane region" description="Helical" evidence="12">
    <location>
        <begin position="657"/>
        <end position="676"/>
    </location>
</feature>
<dbReference type="PROSITE" id="PS00108">
    <property type="entry name" value="PROTEIN_KINASE_ST"/>
    <property type="match status" value="1"/>
</dbReference>
<dbReference type="Gene3D" id="1.10.510.10">
    <property type="entry name" value="Transferase(Phosphotransferase) domain 1"/>
    <property type="match status" value="1"/>
</dbReference>
<evidence type="ECO:0000256" key="6">
    <source>
        <dbReference type="ARBA" id="ARBA00022840"/>
    </source>
</evidence>
<keyword evidence="4 12" id="KW-0812">Transmembrane</keyword>
<dbReference type="InterPro" id="IPR036259">
    <property type="entry name" value="MFS_trans_sf"/>
</dbReference>
<evidence type="ECO:0000256" key="9">
    <source>
        <dbReference type="ARBA" id="ARBA00023251"/>
    </source>
</evidence>
<dbReference type="Gene3D" id="3.30.200.20">
    <property type="entry name" value="Phosphorylase Kinase, domain 1"/>
    <property type="match status" value="1"/>
</dbReference>
<evidence type="ECO:0000313" key="15">
    <source>
        <dbReference type="EMBL" id="MEU7074290.1"/>
    </source>
</evidence>
<feature type="transmembrane region" description="Helical" evidence="12">
    <location>
        <begin position="406"/>
        <end position="426"/>
    </location>
</feature>
<evidence type="ECO:0000256" key="1">
    <source>
        <dbReference type="ARBA" id="ARBA00004651"/>
    </source>
</evidence>
<dbReference type="Pfam" id="PF07690">
    <property type="entry name" value="MFS_1"/>
    <property type="match status" value="1"/>
</dbReference>
<keyword evidence="8 12" id="KW-0472">Membrane</keyword>
<dbReference type="InterPro" id="IPR000719">
    <property type="entry name" value="Prot_kinase_dom"/>
</dbReference>
<feature type="transmembrane region" description="Helical" evidence="12">
    <location>
        <begin position="713"/>
        <end position="737"/>
    </location>
</feature>
<feature type="transmembrane region" description="Helical" evidence="12">
    <location>
        <begin position="526"/>
        <end position="544"/>
    </location>
</feature>
<evidence type="ECO:0000256" key="4">
    <source>
        <dbReference type="ARBA" id="ARBA00022692"/>
    </source>
</evidence>
<evidence type="ECO:0000256" key="3">
    <source>
        <dbReference type="ARBA" id="ARBA00022475"/>
    </source>
</evidence>
<reference evidence="15 16" key="1">
    <citation type="submission" date="2024-06" db="EMBL/GenBank/DDBJ databases">
        <title>The Natural Products Discovery Center: Release of the First 8490 Sequenced Strains for Exploring Actinobacteria Biosynthetic Diversity.</title>
        <authorList>
            <person name="Kalkreuter E."/>
            <person name="Kautsar S.A."/>
            <person name="Yang D."/>
            <person name="Bader C.D."/>
            <person name="Teijaro C.N."/>
            <person name="Fluegel L."/>
            <person name="Davis C.M."/>
            <person name="Simpson J.R."/>
            <person name="Lauterbach L."/>
            <person name="Steele A.D."/>
            <person name="Gui C."/>
            <person name="Meng S."/>
            <person name="Li G."/>
            <person name="Viehrig K."/>
            <person name="Ye F."/>
            <person name="Su P."/>
            <person name="Kiefer A.F."/>
            <person name="Nichols A."/>
            <person name="Cepeda A.J."/>
            <person name="Yan W."/>
            <person name="Fan B."/>
            <person name="Jiang Y."/>
            <person name="Adhikari A."/>
            <person name="Zheng C.-J."/>
            <person name="Schuster L."/>
            <person name="Cowan T.M."/>
            <person name="Smanski M.J."/>
            <person name="Chevrette M.G."/>
            <person name="De Carvalho L.P.S."/>
            <person name="Shen B."/>
        </authorList>
    </citation>
    <scope>NUCLEOTIDE SEQUENCE [LARGE SCALE GENOMIC DNA]</scope>
    <source>
        <strain evidence="15 16">NPDC045974</strain>
    </source>
</reference>
<accession>A0ABV3CHN2</accession>
<feature type="transmembrane region" description="Helical" evidence="12">
    <location>
        <begin position="556"/>
        <end position="576"/>
    </location>
</feature>
<evidence type="ECO:0000256" key="2">
    <source>
        <dbReference type="ARBA" id="ARBA00022448"/>
    </source>
</evidence>
<feature type="compositionally biased region" description="Pro residues" evidence="11">
    <location>
        <begin position="322"/>
        <end position="351"/>
    </location>
</feature>
<evidence type="ECO:0000256" key="12">
    <source>
        <dbReference type="SAM" id="Phobius"/>
    </source>
</evidence>
<dbReference type="PANTHER" id="PTHR42718:SF46">
    <property type="entry name" value="BLR6921 PROTEIN"/>
    <property type="match status" value="1"/>
</dbReference>
<protein>
    <submittedName>
        <fullName evidence="15">Bifunctional serine/threonine protein kinase/MFS transporter</fullName>
    </submittedName>
</protein>
<feature type="domain" description="Major facilitator superfamily (MFS) profile" evidence="14">
    <location>
        <begin position="367"/>
        <end position="810"/>
    </location>
</feature>
<gene>
    <name evidence="15" type="ORF">AB0A88_29805</name>
</gene>
<keyword evidence="16" id="KW-1185">Reference proteome</keyword>
<organism evidence="15 16">
    <name type="scientific">Streptomyces narbonensis</name>
    <dbReference type="NCBI Taxonomy" id="67333"/>
    <lineage>
        <taxon>Bacteria</taxon>
        <taxon>Bacillati</taxon>
        <taxon>Actinomycetota</taxon>
        <taxon>Actinomycetes</taxon>
        <taxon>Kitasatosporales</taxon>
        <taxon>Streptomycetaceae</taxon>
        <taxon>Streptomyces</taxon>
    </lineage>
</organism>
<evidence type="ECO:0000256" key="10">
    <source>
        <dbReference type="PROSITE-ProRule" id="PRU10141"/>
    </source>
</evidence>
<evidence type="ECO:0000256" key="5">
    <source>
        <dbReference type="ARBA" id="ARBA00022741"/>
    </source>
</evidence>
<dbReference type="Pfam" id="PF00069">
    <property type="entry name" value="Pkinase"/>
    <property type="match status" value="1"/>
</dbReference>
<evidence type="ECO:0000259" key="13">
    <source>
        <dbReference type="PROSITE" id="PS50011"/>
    </source>
</evidence>
<keyword evidence="5 10" id="KW-0547">Nucleotide-binding</keyword>
<feature type="transmembrane region" description="Helical" evidence="12">
    <location>
        <begin position="582"/>
        <end position="603"/>
    </location>
</feature>
<feature type="region of interest" description="Disordered" evidence="11">
    <location>
        <begin position="298"/>
        <end position="360"/>
    </location>
</feature>
<name>A0ABV3CHN2_9ACTN</name>
<feature type="transmembrane region" description="Helical" evidence="12">
    <location>
        <begin position="463"/>
        <end position="482"/>
    </location>
</feature>
<dbReference type="EMBL" id="JBEZAE010000025">
    <property type="protein sequence ID" value="MEU7074290.1"/>
    <property type="molecule type" value="Genomic_DNA"/>
</dbReference>
<dbReference type="PROSITE" id="PS00107">
    <property type="entry name" value="PROTEIN_KINASE_ATP"/>
    <property type="match status" value="1"/>
</dbReference>
<dbReference type="SUPFAM" id="SSF103473">
    <property type="entry name" value="MFS general substrate transporter"/>
    <property type="match status" value="1"/>
</dbReference>
<dbReference type="Proteomes" id="UP001551329">
    <property type="component" value="Unassembled WGS sequence"/>
</dbReference>
<dbReference type="CDD" id="cd14014">
    <property type="entry name" value="STKc_PknB_like"/>
    <property type="match status" value="1"/>
</dbReference>
<keyword evidence="9" id="KW-0046">Antibiotic resistance</keyword>
<evidence type="ECO:0000256" key="7">
    <source>
        <dbReference type="ARBA" id="ARBA00022989"/>
    </source>
</evidence>
<proteinExistence type="predicted"/>
<comment type="caution">
    <text evidence="15">The sequence shown here is derived from an EMBL/GenBank/DDBJ whole genome shotgun (WGS) entry which is preliminary data.</text>
</comment>
<dbReference type="InterPro" id="IPR020846">
    <property type="entry name" value="MFS_dom"/>
</dbReference>
<keyword evidence="7 12" id="KW-1133">Transmembrane helix</keyword>
<keyword evidence="3" id="KW-1003">Cell membrane</keyword>
<dbReference type="GO" id="GO:0004674">
    <property type="term" value="F:protein serine/threonine kinase activity"/>
    <property type="evidence" value="ECO:0007669"/>
    <property type="project" value="UniProtKB-KW"/>
</dbReference>
<evidence type="ECO:0000256" key="11">
    <source>
        <dbReference type="SAM" id="MobiDB-lite"/>
    </source>
</evidence>
<evidence type="ECO:0000313" key="16">
    <source>
        <dbReference type="Proteomes" id="UP001551329"/>
    </source>
</evidence>
<comment type="subcellular location">
    <subcellularLocation>
        <location evidence="1">Cell membrane</location>
        <topology evidence="1">Multi-pass membrane protein</topology>
    </subcellularLocation>
</comment>
<evidence type="ECO:0000259" key="14">
    <source>
        <dbReference type="PROSITE" id="PS50850"/>
    </source>
</evidence>
<feature type="transmembrane region" description="Helical" evidence="12">
    <location>
        <begin position="624"/>
        <end position="645"/>
    </location>
</feature>
<evidence type="ECO:0000256" key="8">
    <source>
        <dbReference type="ARBA" id="ARBA00023136"/>
    </source>
</evidence>
<feature type="binding site" evidence="10">
    <location>
        <position position="43"/>
    </location>
    <ligand>
        <name>ATP</name>
        <dbReference type="ChEBI" id="CHEBI:30616"/>
    </ligand>
</feature>
<dbReference type="PROSITE" id="PS50011">
    <property type="entry name" value="PROTEIN_KINASE_DOM"/>
    <property type="match status" value="1"/>
</dbReference>
<dbReference type="InterPro" id="IPR008271">
    <property type="entry name" value="Ser/Thr_kinase_AS"/>
</dbReference>
<dbReference type="SUPFAM" id="SSF56112">
    <property type="entry name" value="Protein kinase-like (PK-like)"/>
    <property type="match status" value="1"/>
</dbReference>
<dbReference type="InterPro" id="IPR011701">
    <property type="entry name" value="MFS"/>
</dbReference>
<keyword evidence="2" id="KW-0813">Transport</keyword>
<feature type="transmembrane region" description="Helical" evidence="12">
    <location>
        <begin position="758"/>
        <end position="779"/>
    </location>
</feature>
<dbReference type="Gene3D" id="1.20.1720.10">
    <property type="entry name" value="Multidrug resistance protein D"/>
    <property type="match status" value="1"/>
</dbReference>
<keyword evidence="15" id="KW-0808">Transferase</keyword>
<dbReference type="PANTHER" id="PTHR42718">
    <property type="entry name" value="MAJOR FACILITATOR SUPERFAMILY MULTIDRUG TRANSPORTER MFSC"/>
    <property type="match status" value="1"/>
</dbReference>
<dbReference type="InterPro" id="IPR011009">
    <property type="entry name" value="Kinase-like_dom_sf"/>
</dbReference>
<dbReference type="SMART" id="SM00220">
    <property type="entry name" value="S_TKc"/>
    <property type="match status" value="1"/>
</dbReference>
<feature type="transmembrane region" description="Helical" evidence="12">
    <location>
        <begin position="688"/>
        <end position="707"/>
    </location>
</feature>
<feature type="transmembrane region" description="Helical" evidence="12">
    <location>
        <begin position="433"/>
        <end position="451"/>
    </location>
</feature>
<feature type="transmembrane region" description="Helical" evidence="12">
    <location>
        <begin position="494"/>
        <end position="520"/>
    </location>
</feature>
<dbReference type="RefSeq" id="WP_358476805.1">
    <property type="nucleotide sequence ID" value="NZ_JBEZAE010000025.1"/>
</dbReference>
<dbReference type="InterPro" id="IPR017441">
    <property type="entry name" value="Protein_kinase_ATP_BS"/>
</dbReference>
<sequence length="930" mass="96181">MEQLTEQDPTHIGPYRLIARLGEGGMGLVFLGRSDLGRTVAVKVVQADHAQHPEFRKRFTREVAAARRVGGNWTAAVLDADTEAAVPWVATQYIPGPDLTTVVGKEFGPLPEHSVHMLANRLALALQTVHEAGLIHRDLKPSNVLVTVDGPRVIDFGIARALDSIGGDSLLTRTGMLIGSPGFMSPEQVRGQELTPANDIFCLGAVLVYAATGRLLFGATDTGLNAHLFRIAEEEADLTGVPDSLVALVGACLSKDPAKRPTPAQVVERTTTNRAEEWLPGSVLAQLGRRAAELLDFTPQVRGVQPDPRVRAASSAAQPHPTSYPLPPASSFGPPPPPLPGALPTPAPAPVAPADDDGGPPTRRWWGLAMGVLAQLVVLLDVSTTTPRLLIEISADMGIDHSSEQWMYVGYGLSFGALLLVGGHLADLIGRKPTLLIGLTGFAMSIAVSAVSPGPATLVWSQVFKGVFAALITTASLGLVATQFTEPRARRKAVGIYAVIGLGGSALTVLLAVPLTYVLASWRMSMYLNVLLALIALIGTATLVRDRSGRRTPAAFDALGALLSASGVAAVVFGFVESGAAGWGAPIPSLALACGVLLIGAFARRQSKARSAILPTYPTRTLEGFGASLTLFLTGLALSMVIAPLNHFMNANVGPVPTVAAAVLMPASFLVGSLLISARLLPRVGPRALLVSGLLVAAVGPLVQLAMGGSVAGIHATVICLGLGVGAAGTVLYSTILDGIAAHDSGGRAGLIMVNQHAGAELGFALLAGVAGHGAGLVFMGDDPLPQYLEAGSLLAAALVGGLAVRARPSAGWSAPTGTAQDRTGANGLLLVQSGRVTRVPTVFRGMDLVQEIGRLLQAENVTMTRLGTDLTLWHVVGAGTPNPVASRLMAEHGFDPVSGAAIVAGPMIGHIPFPLGSDAAEGLALRLRR</sequence>
<keyword evidence="15" id="KW-0418">Kinase</keyword>
<feature type="domain" description="Protein kinase" evidence="13">
    <location>
        <begin position="15"/>
        <end position="279"/>
    </location>
</feature>
<keyword evidence="6 10" id="KW-0067">ATP-binding</keyword>
<keyword evidence="15" id="KW-0723">Serine/threonine-protein kinase</keyword>
<dbReference type="PROSITE" id="PS50850">
    <property type="entry name" value="MFS"/>
    <property type="match status" value="1"/>
</dbReference>